<dbReference type="PROSITE" id="PS51257">
    <property type="entry name" value="PROKAR_LIPOPROTEIN"/>
    <property type="match status" value="1"/>
</dbReference>
<gene>
    <name evidence="4" type="ORF">IAC94_00180</name>
</gene>
<accession>A0A9D1J5V2</accession>
<protein>
    <recommendedName>
        <fullName evidence="1">Dipeptidase</fullName>
        <ecNumber evidence="1">3.4.-.-</ecNumber>
    </recommendedName>
</protein>
<organism evidence="4 5">
    <name type="scientific">Candidatus Coprenecus avistercoris</name>
    <dbReference type="NCBI Taxonomy" id="2840730"/>
    <lineage>
        <taxon>Bacteria</taxon>
        <taxon>Pseudomonadati</taxon>
        <taxon>Bacteroidota</taxon>
        <taxon>Bacteroidia</taxon>
        <taxon>Bacteroidales</taxon>
        <taxon>Rikenellaceae</taxon>
        <taxon>Rikenellaceae incertae sedis</taxon>
        <taxon>Candidatus Coprenecus</taxon>
    </lineage>
</organism>
<evidence type="ECO:0000256" key="3">
    <source>
        <dbReference type="SAM" id="SignalP"/>
    </source>
</evidence>
<reference evidence="4" key="2">
    <citation type="journal article" date="2021" name="PeerJ">
        <title>Extensive microbial diversity within the chicken gut microbiome revealed by metagenomics and culture.</title>
        <authorList>
            <person name="Gilroy R."/>
            <person name="Ravi A."/>
            <person name="Getino M."/>
            <person name="Pursley I."/>
            <person name="Horton D.L."/>
            <person name="Alikhan N.F."/>
            <person name="Baker D."/>
            <person name="Gharbi K."/>
            <person name="Hall N."/>
            <person name="Watson M."/>
            <person name="Adriaenssens E.M."/>
            <person name="Foster-Nyarko E."/>
            <person name="Jarju S."/>
            <person name="Secka A."/>
            <person name="Antonio M."/>
            <person name="Oren A."/>
            <person name="Chaudhuri R.R."/>
            <person name="La Ragione R."/>
            <person name="Hildebrand F."/>
            <person name="Pallen M.J."/>
        </authorList>
    </citation>
    <scope>NUCLEOTIDE SEQUENCE</scope>
    <source>
        <strain evidence="4">ChiHjej13B12-12457</strain>
    </source>
</reference>
<keyword evidence="1" id="KW-0645">Protease</keyword>
<evidence type="ECO:0000256" key="2">
    <source>
        <dbReference type="SAM" id="MobiDB-lite"/>
    </source>
</evidence>
<proteinExistence type="inferred from homology"/>
<dbReference type="EMBL" id="DVHI01000005">
    <property type="protein sequence ID" value="HIR61928.1"/>
    <property type="molecule type" value="Genomic_DNA"/>
</dbReference>
<dbReference type="AlphaFoldDB" id="A0A9D1J5V2"/>
<dbReference type="EC" id="3.4.-.-" evidence="1"/>
<dbReference type="Proteomes" id="UP000886744">
    <property type="component" value="Unassembled WGS sequence"/>
</dbReference>
<sequence>MNKFFKSALCAALALFIVQTGFACTNVLVTKGASKDGSILITYSADSHQLYGELYFTPAGFFKPGTWMNINEWDSGKYLGQIPQLVGQTYQTVGNMNEHQLIITETTFGGRRELGDPDGIMDYGSLIYITLQRAKTAREAIQTIVDLANEYGYASSGESFSIADKDEVWIMELIGKGSKLDKKGRNINKGIVWAAARVPDGYICAHANQARIHHIVFDDPENWLYAEDVVDFAREMGYFEGTDEEFSFCDAYAPLDFSGMRGCEARVWSAFNILGGGMIGDKKAEEYLDFAMGYNGENKMPLFIKPAEKIGVKEVADVMRDHYEGTPMDMTVDAGAGGHHTPYRWRPMNFEYDGKEYVNERAIATQQTGFWIVCQSRSWLPDEIGGVLWFGVDDAATSCLTPVYTTVKETPLCVRVGNGSLLEYSPTSLFWVTNRIANFAYMLYDRIEPEVRAVIDGFENGAIEEQKAVDAEALRILGENPTEESIAATRDFLTGYSLDKAQTLFETWKDLDIYLLVKYMDGNVKKETGYGTFKSNGHSPRIPASPSQPGYSDKWKEAVAKDAGDVLEVK</sequence>
<dbReference type="PANTHER" id="PTHR12994">
    <property type="entry name" value="SECERNIN"/>
    <property type="match status" value="1"/>
</dbReference>
<keyword evidence="1" id="KW-0378">Hydrolase</keyword>
<dbReference type="Pfam" id="PF03577">
    <property type="entry name" value="Peptidase_C69"/>
    <property type="match status" value="1"/>
</dbReference>
<comment type="caution">
    <text evidence="4">The sequence shown here is derived from an EMBL/GenBank/DDBJ whole genome shotgun (WGS) entry which is preliminary data.</text>
</comment>
<keyword evidence="3" id="KW-0732">Signal</keyword>
<name>A0A9D1J5V2_9BACT</name>
<dbReference type="Gene3D" id="3.60.60.10">
    <property type="entry name" value="Penicillin V Acylase, Chain A"/>
    <property type="match status" value="1"/>
</dbReference>
<comment type="catalytic activity">
    <reaction evidence="1">
        <text>an L-aminoacyl-L-amino acid + H2O = 2 an L-alpha-amino acid</text>
        <dbReference type="Rhea" id="RHEA:48940"/>
        <dbReference type="ChEBI" id="CHEBI:15377"/>
        <dbReference type="ChEBI" id="CHEBI:59869"/>
        <dbReference type="ChEBI" id="CHEBI:77460"/>
    </reaction>
</comment>
<evidence type="ECO:0000313" key="5">
    <source>
        <dbReference type="Proteomes" id="UP000886744"/>
    </source>
</evidence>
<reference evidence="4" key="1">
    <citation type="submission" date="2020-10" db="EMBL/GenBank/DDBJ databases">
        <authorList>
            <person name="Gilroy R."/>
        </authorList>
    </citation>
    <scope>NUCLEOTIDE SEQUENCE</scope>
    <source>
        <strain evidence="4">ChiHjej13B12-12457</strain>
    </source>
</reference>
<feature type="signal peptide" evidence="3">
    <location>
        <begin position="1"/>
        <end position="23"/>
    </location>
</feature>
<dbReference type="GO" id="GO:0070004">
    <property type="term" value="F:cysteine-type exopeptidase activity"/>
    <property type="evidence" value="ECO:0007669"/>
    <property type="project" value="InterPro"/>
</dbReference>
<feature type="region of interest" description="Disordered" evidence="2">
    <location>
        <begin position="531"/>
        <end position="554"/>
    </location>
</feature>
<dbReference type="GO" id="GO:0016805">
    <property type="term" value="F:dipeptidase activity"/>
    <property type="evidence" value="ECO:0007669"/>
    <property type="project" value="UniProtKB-KW"/>
</dbReference>
<keyword evidence="1" id="KW-0224">Dipeptidase</keyword>
<evidence type="ECO:0000256" key="1">
    <source>
        <dbReference type="RuleBase" id="RU364089"/>
    </source>
</evidence>
<feature type="chain" id="PRO_5038491289" description="Dipeptidase" evidence="3">
    <location>
        <begin position="24"/>
        <end position="570"/>
    </location>
</feature>
<comment type="similarity">
    <text evidence="1">Belongs to the peptidase C69 family.</text>
</comment>
<dbReference type="PANTHER" id="PTHR12994:SF17">
    <property type="entry name" value="LD30995P"/>
    <property type="match status" value="1"/>
</dbReference>
<evidence type="ECO:0000313" key="4">
    <source>
        <dbReference type="EMBL" id="HIR61928.1"/>
    </source>
</evidence>
<dbReference type="InterPro" id="IPR005322">
    <property type="entry name" value="Peptidase_C69"/>
</dbReference>
<dbReference type="GO" id="GO:0006508">
    <property type="term" value="P:proteolysis"/>
    <property type="evidence" value="ECO:0007669"/>
    <property type="project" value="UniProtKB-KW"/>
</dbReference>